<comment type="caution">
    <text evidence="1">The sequence shown here is derived from an EMBL/GenBank/DDBJ whole genome shotgun (WGS) entry which is preliminary data.</text>
</comment>
<accession>A0A9X1LJD2</accession>
<dbReference type="RefSeq" id="WP_229340292.1">
    <property type="nucleotide sequence ID" value="NZ_JAJBZG010000004.1"/>
</dbReference>
<evidence type="ECO:0000313" key="2">
    <source>
        <dbReference type="Proteomes" id="UP001139414"/>
    </source>
</evidence>
<proteinExistence type="predicted"/>
<sequence length="132" mass="15553">MSYFSGSSDNPRQALYLKAREIMQISRHISDYLIPDLAVLNENGNEDKHVYFTGDIIRHSNSLIPNIIKAENEFFQDSRAQYINAIGKLTDRLSRNCERLEFTNSNGREFVWLLKKEIQKFKKLQRVWKLTL</sequence>
<dbReference type="AlphaFoldDB" id="A0A9X1LJD2"/>
<reference evidence="1" key="1">
    <citation type="submission" date="2021-10" db="EMBL/GenBank/DDBJ databases">
        <title>Gramella sp. ASW11-100T, isolated from marine sediment.</title>
        <authorList>
            <person name="Xia C."/>
        </authorList>
    </citation>
    <scope>NUCLEOTIDE SEQUENCE</scope>
    <source>
        <strain evidence="1">ASW11-100</strain>
    </source>
</reference>
<evidence type="ECO:0000313" key="1">
    <source>
        <dbReference type="EMBL" id="MCB7481392.1"/>
    </source>
</evidence>
<keyword evidence="2" id="KW-1185">Reference proteome</keyword>
<name>A0A9X1LJD2_9FLAO</name>
<dbReference type="EMBL" id="JAJBZG010000004">
    <property type="protein sequence ID" value="MCB7481392.1"/>
    <property type="molecule type" value="Genomic_DNA"/>
</dbReference>
<protein>
    <submittedName>
        <fullName evidence="1">Uncharacterized protein</fullName>
    </submittedName>
</protein>
<organism evidence="1 2">
    <name type="scientific">Christiangramia sediminis</name>
    <dbReference type="NCBI Taxonomy" id="2881336"/>
    <lineage>
        <taxon>Bacteria</taxon>
        <taxon>Pseudomonadati</taxon>
        <taxon>Bacteroidota</taxon>
        <taxon>Flavobacteriia</taxon>
        <taxon>Flavobacteriales</taxon>
        <taxon>Flavobacteriaceae</taxon>
        <taxon>Christiangramia</taxon>
    </lineage>
</organism>
<gene>
    <name evidence="1" type="ORF">LGQ90_08985</name>
</gene>
<dbReference type="Proteomes" id="UP001139414">
    <property type="component" value="Unassembled WGS sequence"/>
</dbReference>